<feature type="transmembrane region" description="Helical" evidence="1">
    <location>
        <begin position="163"/>
        <end position="184"/>
    </location>
</feature>
<feature type="transmembrane region" description="Helical" evidence="1">
    <location>
        <begin position="191"/>
        <end position="213"/>
    </location>
</feature>
<keyword evidence="1" id="KW-0812">Transmembrane</keyword>
<proteinExistence type="predicted"/>
<dbReference type="EMBL" id="CP009211">
    <property type="protein sequence ID" value="AIJ34303.1"/>
    <property type="molecule type" value="Genomic_DNA"/>
</dbReference>
<feature type="transmembrane region" description="Helical" evidence="1">
    <location>
        <begin position="238"/>
        <end position="257"/>
    </location>
</feature>
<organism evidence="2 4">
    <name type="scientific">Corynebacterium imitans</name>
    <dbReference type="NCBI Taxonomy" id="156978"/>
    <lineage>
        <taxon>Bacteria</taxon>
        <taxon>Bacillati</taxon>
        <taxon>Actinomycetota</taxon>
        <taxon>Actinomycetes</taxon>
        <taxon>Mycobacteriales</taxon>
        <taxon>Corynebacteriaceae</taxon>
        <taxon>Corynebacterium</taxon>
    </lineage>
</organism>
<dbReference type="eggNOG" id="ENOG5030VCK">
    <property type="taxonomic scope" value="Bacteria"/>
</dbReference>
<keyword evidence="4" id="KW-1185">Reference proteome</keyword>
<gene>
    <name evidence="2" type="ORF">CIMIT_10770</name>
    <name evidence="3" type="ORF">SAMEA4535761_02211</name>
</gene>
<reference evidence="2 4" key="1">
    <citation type="submission" date="2014-08" db="EMBL/GenBank/DDBJ databases">
        <title>Complete genome sequence of Corynebacterium imitans DSM 44264, isolated from a five-month-old boy with suspected pharyngeal diphtheria.</title>
        <authorList>
            <person name="Mollmann S."/>
            <person name="Albersmeier A."/>
            <person name="Ruckert C."/>
            <person name="Tauch A."/>
        </authorList>
    </citation>
    <scope>NUCLEOTIDE SEQUENCE [LARGE SCALE GENOMIC DNA]</scope>
    <source>
        <strain evidence="2 4">DSM 44264</strain>
    </source>
</reference>
<keyword evidence="1" id="KW-1133">Transmembrane helix</keyword>
<dbReference type="Proteomes" id="UP000028780">
    <property type="component" value="Chromosome"/>
</dbReference>
<feature type="transmembrane region" description="Helical" evidence="1">
    <location>
        <begin position="21"/>
        <end position="42"/>
    </location>
</feature>
<feature type="transmembrane region" description="Helical" evidence="1">
    <location>
        <begin position="119"/>
        <end position="143"/>
    </location>
</feature>
<dbReference type="OrthoDB" id="9932821at2"/>
<dbReference type="HOGENOM" id="CLU_1052576_0_0_11"/>
<dbReference type="RefSeq" id="WP_038592731.1">
    <property type="nucleotide sequence ID" value="NZ_CP009211.1"/>
</dbReference>
<dbReference type="Proteomes" id="UP000215374">
    <property type="component" value="Chromosome 1"/>
</dbReference>
<reference evidence="3 5" key="2">
    <citation type="submission" date="2017-06" db="EMBL/GenBank/DDBJ databases">
        <authorList>
            <consortium name="Pathogen Informatics"/>
        </authorList>
    </citation>
    <scope>NUCLEOTIDE SEQUENCE [LARGE SCALE GENOMIC DNA]</scope>
    <source>
        <strain evidence="3 5">NCTC13015</strain>
    </source>
</reference>
<name>A0A076NLQ4_9CORY</name>
<evidence type="ECO:0000313" key="3">
    <source>
        <dbReference type="EMBL" id="SNV84521.1"/>
    </source>
</evidence>
<accession>A0A076NLQ4</accession>
<dbReference type="KEGG" id="cii:CIMIT_10770"/>
<dbReference type="AlphaFoldDB" id="A0A076NLQ4"/>
<keyword evidence="1" id="KW-0472">Membrane</keyword>
<evidence type="ECO:0000256" key="1">
    <source>
        <dbReference type="SAM" id="Phobius"/>
    </source>
</evidence>
<sequence length="264" mass="27621">MHTADRKTVVKVETRRWILHPGVFALLVVVPLLTALLSYAAVMASSGASSDAGAVSIDTTAALGPDSEDPEKLDLAATSIYLLAPLAASLHGVLFAGSELSSGALLNIAVAARRLRTIFAVRALSLVLLSLITGAILTALSIAGLTTGLRQAEVPSLTPEAPLGTVILGGSILYATVAVIAFAAATLLRRWVVVLVALVAYFVVAEPLLASMLSERASNWLPHVSLGKWVDLEPERRFAFPTMVLALLALVTAVVGTQRDRAAR</sequence>
<evidence type="ECO:0000313" key="4">
    <source>
        <dbReference type="Proteomes" id="UP000028780"/>
    </source>
</evidence>
<dbReference type="EMBL" id="LT906467">
    <property type="protein sequence ID" value="SNV84521.1"/>
    <property type="molecule type" value="Genomic_DNA"/>
</dbReference>
<evidence type="ECO:0000313" key="2">
    <source>
        <dbReference type="EMBL" id="AIJ34303.1"/>
    </source>
</evidence>
<evidence type="ECO:0000313" key="5">
    <source>
        <dbReference type="Proteomes" id="UP000215374"/>
    </source>
</evidence>
<dbReference type="STRING" id="156978.CIMIT_10770"/>
<protein>
    <submittedName>
        <fullName evidence="3">ABC-2 family transporter protein</fullName>
    </submittedName>
</protein>